<dbReference type="AlphaFoldDB" id="A0A0M7BDM3"/>
<dbReference type="InterPro" id="IPR050707">
    <property type="entry name" value="HTH_MetabolicPath_Reg"/>
</dbReference>
<dbReference type="GO" id="GO:0045892">
    <property type="term" value="P:negative regulation of DNA-templated transcription"/>
    <property type="evidence" value="ECO:0007669"/>
    <property type="project" value="TreeGrafter"/>
</dbReference>
<proteinExistence type="predicted"/>
<evidence type="ECO:0000256" key="1">
    <source>
        <dbReference type="ARBA" id="ARBA00023015"/>
    </source>
</evidence>
<dbReference type="PROSITE" id="PS51078">
    <property type="entry name" value="ICLR_ED"/>
    <property type="match status" value="1"/>
</dbReference>
<evidence type="ECO:0000259" key="4">
    <source>
        <dbReference type="PROSITE" id="PS51077"/>
    </source>
</evidence>
<dbReference type="Gene3D" id="1.10.10.10">
    <property type="entry name" value="Winged helix-like DNA-binding domain superfamily/Winged helix DNA-binding domain"/>
    <property type="match status" value="1"/>
</dbReference>
<dbReference type="Pfam" id="PF09339">
    <property type="entry name" value="HTH_IclR"/>
    <property type="match status" value="1"/>
</dbReference>
<dbReference type="SUPFAM" id="SSF46785">
    <property type="entry name" value="Winged helix' DNA-binding domain"/>
    <property type="match status" value="1"/>
</dbReference>
<dbReference type="GO" id="GO:0003700">
    <property type="term" value="F:DNA-binding transcription factor activity"/>
    <property type="evidence" value="ECO:0007669"/>
    <property type="project" value="TreeGrafter"/>
</dbReference>
<dbReference type="PROSITE" id="PS51077">
    <property type="entry name" value="HTH_ICLR"/>
    <property type="match status" value="1"/>
</dbReference>
<dbReference type="SUPFAM" id="SSF55781">
    <property type="entry name" value="GAF domain-like"/>
    <property type="match status" value="1"/>
</dbReference>
<dbReference type="Proteomes" id="UP000049455">
    <property type="component" value="Unassembled WGS sequence"/>
</dbReference>
<feature type="domain" description="IclR-ED" evidence="5">
    <location>
        <begin position="75"/>
        <end position="260"/>
    </location>
</feature>
<dbReference type="STRING" id="313367.JSE7799_03235"/>
<reference evidence="6 7" key="1">
    <citation type="submission" date="2015-09" db="EMBL/GenBank/DDBJ databases">
        <authorList>
            <person name="Jackson K.R."/>
            <person name="Lunt B.L."/>
            <person name="Fisher J.N.B."/>
            <person name="Gardner A.V."/>
            <person name="Bailey M.E."/>
            <person name="Deus L.M."/>
            <person name="Earl A.S."/>
            <person name="Gibby P.D."/>
            <person name="Hartmann K.A."/>
            <person name="Liu J.E."/>
            <person name="Manci A.M."/>
            <person name="Nielsen D.A."/>
            <person name="Solomon M.B."/>
            <person name="Breakwell D.P."/>
            <person name="Burnett S.H."/>
            <person name="Grose J.H."/>
        </authorList>
    </citation>
    <scope>NUCLEOTIDE SEQUENCE [LARGE SCALE GENOMIC DNA]</scope>
    <source>
        <strain evidence="6 7">CECT 7799</strain>
    </source>
</reference>
<gene>
    <name evidence="6" type="primary">pcaR</name>
    <name evidence="6" type="ORF">JSE7799_03235</name>
</gene>
<evidence type="ECO:0000313" key="7">
    <source>
        <dbReference type="Proteomes" id="UP000049455"/>
    </source>
</evidence>
<sequence length="267" mass="29126">MKDFSETDRRFATTLARGLSVLRAFRPSDDGLGNAEIAERTGLPKSTVSRLTYTLHALGYLSHARHGERYRPGPALLALGNVAAASIGFAELAGPIMQRLADETRTMALLGVRDRERLLLTKVWRPNGVSSIWLDVGHRVPFRGSSSGACYLAALPDDALPRIVEEVGGDRDLTLELAHRIRQEAFGQLILRGFVITPPAEYFAPNIHAVSTPFQSPDLSEPVVFTCGALPDDLNVVRMEQEVGPVLRAAVCELQTKLGLGPVPLRR</sequence>
<accession>A0A0M7BDM3</accession>
<dbReference type="Gene3D" id="3.30.450.40">
    <property type="match status" value="1"/>
</dbReference>
<name>A0A0M7BDM3_9RHOB</name>
<protein>
    <submittedName>
        <fullName evidence="6">Pca regulon regulatory protein</fullName>
    </submittedName>
</protein>
<dbReference type="EMBL" id="CYPR01000213">
    <property type="protein sequence ID" value="CUH40501.1"/>
    <property type="molecule type" value="Genomic_DNA"/>
</dbReference>
<dbReference type="InterPro" id="IPR036388">
    <property type="entry name" value="WH-like_DNA-bd_sf"/>
</dbReference>
<organism evidence="6 7">
    <name type="scientific">Jannaschia seosinensis</name>
    <dbReference type="NCBI Taxonomy" id="313367"/>
    <lineage>
        <taxon>Bacteria</taxon>
        <taxon>Pseudomonadati</taxon>
        <taxon>Pseudomonadota</taxon>
        <taxon>Alphaproteobacteria</taxon>
        <taxon>Rhodobacterales</taxon>
        <taxon>Roseobacteraceae</taxon>
        <taxon>Jannaschia</taxon>
    </lineage>
</organism>
<evidence type="ECO:0000259" key="5">
    <source>
        <dbReference type="PROSITE" id="PS51078"/>
    </source>
</evidence>
<dbReference type="GO" id="GO:0003677">
    <property type="term" value="F:DNA binding"/>
    <property type="evidence" value="ECO:0007669"/>
    <property type="project" value="UniProtKB-KW"/>
</dbReference>
<dbReference type="InterPro" id="IPR036390">
    <property type="entry name" value="WH_DNA-bd_sf"/>
</dbReference>
<dbReference type="SMART" id="SM00346">
    <property type="entry name" value="HTH_ICLR"/>
    <property type="match status" value="1"/>
</dbReference>
<feature type="domain" description="HTH iclR-type" evidence="4">
    <location>
        <begin position="12"/>
        <end position="74"/>
    </location>
</feature>
<dbReference type="OrthoDB" id="9807558at2"/>
<keyword evidence="3" id="KW-0804">Transcription</keyword>
<evidence type="ECO:0000256" key="2">
    <source>
        <dbReference type="ARBA" id="ARBA00023125"/>
    </source>
</evidence>
<dbReference type="Pfam" id="PF01614">
    <property type="entry name" value="IclR_C"/>
    <property type="match status" value="1"/>
</dbReference>
<evidence type="ECO:0000313" key="6">
    <source>
        <dbReference type="EMBL" id="CUH40501.1"/>
    </source>
</evidence>
<keyword evidence="1" id="KW-0805">Transcription regulation</keyword>
<dbReference type="PANTHER" id="PTHR30136:SF33">
    <property type="entry name" value="TRANSCRIPTIONAL REGULATORY PROTEIN"/>
    <property type="match status" value="1"/>
</dbReference>
<keyword evidence="7" id="KW-1185">Reference proteome</keyword>
<dbReference type="RefSeq" id="WP_144431766.1">
    <property type="nucleotide sequence ID" value="NZ_CYPR01000213.1"/>
</dbReference>
<dbReference type="InterPro" id="IPR014757">
    <property type="entry name" value="Tscrpt_reg_IclR_C"/>
</dbReference>
<dbReference type="InterPro" id="IPR029016">
    <property type="entry name" value="GAF-like_dom_sf"/>
</dbReference>
<dbReference type="InterPro" id="IPR005471">
    <property type="entry name" value="Tscrpt_reg_IclR_N"/>
</dbReference>
<evidence type="ECO:0000256" key="3">
    <source>
        <dbReference type="ARBA" id="ARBA00023163"/>
    </source>
</evidence>
<keyword evidence="2" id="KW-0238">DNA-binding</keyword>
<dbReference type="PANTHER" id="PTHR30136">
    <property type="entry name" value="HELIX-TURN-HELIX TRANSCRIPTIONAL REGULATOR, ICLR FAMILY"/>
    <property type="match status" value="1"/>
</dbReference>